<dbReference type="GeneTree" id="ENSGT00940000161136"/>
<reference evidence="5" key="1">
    <citation type="submission" date="2011-10" db="EMBL/GenBank/DDBJ databases">
        <authorList>
            <consortium name="Soft-shell Turtle Genome Consortium"/>
        </authorList>
    </citation>
    <scope>NUCLEOTIDE SEQUENCE [LARGE SCALE GENOMIC DNA]</scope>
    <source>
        <strain evidence="5">Daiwa-1</strain>
    </source>
</reference>
<dbReference type="STRING" id="13735.ENSPSIP00000010254"/>
<organism evidence="4 5">
    <name type="scientific">Pelodiscus sinensis</name>
    <name type="common">Chinese softshell turtle</name>
    <name type="synonym">Trionyx sinensis</name>
    <dbReference type="NCBI Taxonomy" id="13735"/>
    <lineage>
        <taxon>Eukaryota</taxon>
        <taxon>Metazoa</taxon>
        <taxon>Chordata</taxon>
        <taxon>Craniata</taxon>
        <taxon>Vertebrata</taxon>
        <taxon>Euteleostomi</taxon>
        <taxon>Archelosauria</taxon>
        <taxon>Testudinata</taxon>
        <taxon>Testudines</taxon>
        <taxon>Cryptodira</taxon>
        <taxon>Trionychia</taxon>
        <taxon>Trionychidae</taxon>
        <taxon>Pelodiscus</taxon>
    </lineage>
</organism>
<dbReference type="EMBL" id="AGCU01002079">
    <property type="status" value="NOT_ANNOTATED_CDS"/>
    <property type="molecule type" value="Genomic_DNA"/>
</dbReference>
<sequence length="798" mass="85182">RSRIRESIKPGKYGYGKVPFALPLHKETAPRFKRHPEPPSDPLLLPTQVPKHKAEEAPRRKKEPPAQGKHPPHRKQQKAGPAEDSTPFQAGALAENSSELAGQGARPGHGGDRPTPHRQPHTTEQGSAGPLKAEATAESHAGLSEEEFQARGQRPRPGLHPSPEVPQWNLYHPGTETFHCEGESKQFKACRQEPCPADQPDARAVQCAAFNSQEFMGRLYQWEPFTDGKGPGAGTGFPWLRNKVGKQQAPFAQSPGPCWPSPCPPCLSPQCSQLGGAAVPPPPPPPSGQRPAVLSPATGSLAETLPLGPTPLPWAGPLPTTRLPLWRPPPSPNPPALRSRSGKSIINGNWAVDPPGRYEAGGTVFVYHPPPPPPRPAFPQMIFQQDNPGVTYRFFLAVATPDSPSHAPHSRRQDPSPAHPRPLTYPAQATPGRPSHTQGYQAWTQDLPWPGIFQALLQTTSAVLRQYPSQGAGIGLWQPLFHCVERHSQEEVEDEHCADIPKPPALDEACNTQPCPAYPCCGECGSPRGCGECGSPRGCGECGSPQGCGECGSPRGCGECGPPRAGASAGPPGALVRGAGLLRPWGGGQEGLGADCACGFPQCWAVLPSSVPRREPGGMDLLGDGWMASLSWRPQCSVECGTGIQRRSVVCLSSYANGQAEETCAGTKPADMRACNSGPCQRTVKWYTGPWSQAAGSPPPTGTQRRDVICVSKLGSEFNVTEASECAPREKPPSLQPCTGTACDARWFSTSWSACSKSCVGGVQVREVQCLTQNKTFSHLCPPDLKPVKKRACNTQPC</sequence>
<dbReference type="EMBL" id="AGCU01002078">
    <property type="status" value="NOT_ANNOTATED_CDS"/>
    <property type="molecule type" value="Genomic_DNA"/>
</dbReference>
<dbReference type="GO" id="GO:0005576">
    <property type="term" value="C:extracellular region"/>
    <property type="evidence" value="ECO:0007669"/>
    <property type="project" value="UniProtKB-SubCell"/>
</dbReference>
<feature type="region of interest" description="Disordered" evidence="3">
    <location>
        <begin position="323"/>
        <end position="342"/>
    </location>
</feature>
<feature type="region of interest" description="Disordered" evidence="3">
    <location>
        <begin position="1"/>
        <end position="20"/>
    </location>
</feature>
<dbReference type="GO" id="GO:0002020">
    <property type="term" value="F:protease binding"/>
    <property type="evidence" value="ECO:0007669"/>
    <property type="project" value="Ensembl"/>
</dbReference>
<dbReference type="EMBL" id="AGCU01002086">
    <property type="status" value="NOT_ANNOTATED_CDS"/>
    <property type="molecule type" value="Genomic_DNA"/>
</dbReference>
<feature type="region of interest" description="Disordered" evidence="3">
    <location>
        <begin position="274"/>
        <end position="295"/>
    </location>
</feature>
<dbReference type="GO" id="GO:0006508">
    <property type="term" value="P:proteolysis"/>
    <property type="evidence" value="ECO:0007669"/>
    <property type="project" value="TreeGrafter"/>
</dbReference>
<evidence type="ECO:0000313" key="4">
    <source>
        <dbReference type="Ensembl" id="ENSPSIP00000010254.1"/>
    </source>
</evidence>
<dbReference type="EMBL" id="AGCU01002087">
    <property type="status" value="NOT_ANNOTATED_CDS"/>
    <property type="molecule type" value="Genomic_DNA"/>
</dbReference>
<feature type="compositionally biased region" description="Pro residues" evidence="3">
    <location>
        <begin position="326"/>
        <end position="335"/>
    </location>
</feature>
<dbReference type="GO" id="GO:0070285">
    <property type="term" value="P:pigment cell development"/>
    <property type="evidence" value="ECO:0007669"/>
    <property type="project" value="Ensembl"/>
</dbReference>
<dbReference type="PANTHER" id="PTHR13723">
    <property type="entry name" value="ADAMTS A DISINTEGRIN AND METALLOPROTEASE WITH THROMBOSPONDIN MOTIFS PROTEASE"/>
    <property type="match status" value="1"/>
</dbReference>
<reference evidence="5" key="2">
    <citation type="journal article" date="2013" name="Nat. Genet.">
        <title>The draft genomes of soft-shell turtle and green sea turtle yield insights into the development and evolution of the turtle-specific body plan.</title>
        <authorList>
            <person name="Wang Z."/>
            <person name="Pascual-Anaya J."/>
            <person name="Zadissa A."/>
            <person name="Li W."/>
            <person name="Niimura Y."/>
            <person name="Huang Z."/>
            <person name="Li C."/>
            <person name="White S."/>
            <person name="Xiong Z."/>
            <person name="Fang D."/>
            <person name="Wang B."/>
            <person name="Ming Y."/>
            <person name="Chen Y."/>
            <person name="Zheng Y."/>
            <person name="Kuraku S."/>
            <person name="Pignatelli M."/>
            <person name="Herrero J."/>
            <person name="Beal K."/>
            <person name="Nozawa M."/>
            <person name="Li Q."/>
            <person name="Wang J."/>
            <person name="Zhang H."/>
            <person name="Yu L."/>
            <person name="Shigenobu S."/>
            <person name="Wang J."/>
            <person name="Liu J."/>
            <person name="Flicek P."/>
            <person name="Searle S."/>
            <person name="Wang J."/>
            <person name="Kuratani S."/>
            <person name="Yin Y."/>
            <person name="Aken B."/>
            <person name="Zhang G."/>
            <person name="Irie N."/>
        </authorList>
    </citation>
    <scope>NUCLEOTIDE SEQUENCE [LARGE SCALE GENOMIC DNA]</scope>
    <source>
        <strain evidence="5">Daiwa-1</strain>
    </source>
</reference>
<evidence type="ECO:0000256" key="3">
    <source>
        <dbReference type="SAM" id="MobiDB-lite"/>
    </source>
</evidence>
<dbReference type="EMBL" id="AGCU01002082">
    <property type="status" value="NOT_ANNOTATED_CDS"/>
    <property type="molecule type" value="Genomic_DNA"/>
</dbReference>
<dbReference type="EMBL" id="AGCU01002081">
    <property type="status" value="NOT_ANNOTATED_CDS"/>
    <property type="molecule type" value="Genomic_DNA"/>
</dbReference>
<dbReference type="EMBL" id="AGCU01002083">
    <property type="status" value="NOT_ANNOTATED_CDS"/>
    <property type="molecule type" value="Genomic_DNA"/>
</dbReference>
<name>K7FQE4_PELSI</name>
<dbReference type="eggNOG" id="KOG3538">
    <property type="taxonomic scope" value="Eukaryota"/>
</dbReference>
<dbReference type="GO" id="GO:0004222">
    <property type="term" value="F:metalloendopeptidase activity"/>
    <property type="evidence" value="ECO:0007669"/>
    <property type="project" value="TreeGrafter"/>
</dbReference>
<feature type="region of interest" description="Disordered" evidence="3">
    <location>
        <begin position="26"/>
        <end position="170"/>
    </location>
</feature>
<dbReference type="GO" id="GO:0030198">
    <property type="term" value="P:extracellular matrix organization"/>
    <property type="evidence" value="ECO:0007669"/>
    <property type="project" value="Ensembl"/>
</dbReference>
<dbReference type="SMART" id="SM00209">
    <property type="entry name" value="TSP1"/>
    <property type="match status" value="2"/>
</dbReference>
<dbReference type="InterPro" id="IPR036383">
    <property type="entry name" value="TSP1_rpt_sf"/>
</dbReference>
<dbReference type="Gene3D" id="2.20.100.10">
    <property type="entry name" value="Thrombospondin type-1 (TSP1) repeat"/>
    <property type="match status" value="2"/>
</dbReference>
<comment type="subcellular location">
    <subcellularLocation>
        <location evidence="1">Secreted</location>
    </subcellularLocation>
</comment>
<dbReference type="Ensembl" id="ENSPSIT00000010306.1">
    <property type="protein sequence ID" value="ENSPSIP00000010254.1"/>
    <property type="gene ID" value="ENSPSIG00000009248.1"/>
</dbReference>
<dbReference type="GO" id="GO:0005614">
    <property type="term" value="C:interstitial matrix"/>
    <property type="evidence" value="ECO:0007669"/>
    <property type="project" value="Ensembl"/>
</dbReference>
<protein>
    <submittedName>
        <fullName evidence="4">ADAMTS like 4</fullName>
    </submittedName>
</protein>
<reference evidence="4" key="3">
    <citation type="submission" date="2025-08" db="UniProtKB">
        <authorList>
            <consortium name="Ensembl"/>
        </authorList>
    </citation>
    <scope>IDENTIFICATION</scope>
</reference>
<evidence type="ECO:0000256" key="2">
    <source>
        <dbReference type="ARBA" id="ARBA00022525"/>
    </source>
</evidence>
<dbReference type="HOGENOM" id="CLU_000660_6_0_1"/>
<dbReference type="EMBL" id="AGCU01002085">
    <property type="status" value="NOT_ANNOTATED_CDS"/>
    <property type="molecule type" value="Genomic_DNA"/>
</dbReference>
<dbReference type="InterPro" id="IPR000884">
    <property type="entry name" value="TSP1_rpt"/>
</dbReference>
<proteinExistence type="predicted"/>
<dbReference type="PROSITE" id="PS50092">
    <property type="entry name" value="TSP1"/>
    <property type="match status" value="2"/>
</dbReference>
<dbReference type="GO" id="GO:0043065">
    <property type="term" value="P:positive regulation of apoptotic process"/>
    <property type="evidence" value="ECO:0007669"/>
    <property type="project" value="Ensembl"/>
</dbReference>
<dbReference type="GO" id="GO:0002064">
    <property type="term" value="P:epithelial cell development"/>
    <property type="evidence" value="ECO:0007669"/>
    <property type="project" value="Ensembl"/>
</dbReference>
<dbReference type="Proteomes" id="UP000007267">
    <property type="component" value="Unassembled WGS sequence"/>
</dbReference>
<dbReference type="AlphaFoldDB" id="K7FQE4"/>
<feature type="compositionally biased region" description="Basic and acidic residues" evidence="3">
    <location>
        <begin position="26"/>
        <end position="38"/>
    </location>
</feature>
<keyword evidence="2" id="KW-0964">Secreted</keyword>
<dbReference type="EMBL" id="AGCU01002080">
    <property type="status" value="NOT_ANNOTATED_CDS"/>
    <property type="molecule type" value="Genomic_DNA"/>
</dbReference>
<feature type="compositionally biased region" description="Pro residues" evidence="3">
    <location>
        <begin position="279"/>
        <end position="288"/>
    </location>
</feature>
<dbReference type="InterPro" id="IPR050439">
    <property type="entry name" value="ADAMTS_ADAMTS-like"/>
</dbReference>
<reference evidence="4" key="4">
    <citation type="submission" date="2025-09" db="UniProtKB">
        <authorList>
            <consortium name="Ensembl"/>
        </authorList>
    </citation>
    <scope>IDENTIFICATION</scope>
</reference>
<evidence type="ECO:0000313" key="5">
    <source>
        <dbReference type="Proteomes" id="UP000007267"/>
    </source>
</evidence>
<evidence type="ECO:0000256" key="1">
    <source>
        <dbReference type="ARBA" id="ARBA00004613"/>
    </source>
</evidence>
<gene>
    <name evidence="4" type="primary">ADAMTSL4</name>
</gene>
<dbReference type="EMBL" id="AGCU01002084">
    <property type="status" value="NOT_ANNOTATED_CDS"/>
    <property type="molecule type" value="Genomic_DNA"/>
</dbReference>
<dbReference type="Pfam" id="PF19030">
    <property type="entry name" value="TSP1_ADAMTS"/>
    <property type="match status" value="3"/>
</dbReference>
<keyword evidence="5" id="KW-1185">Reference proteome</keyword>
<dbReference type="SUPFAM" id="SSF82895">
    <property type="entry name" value="TSP-1 type 1 repeat"/>
    <property type="match status" value="2"/>
</dbReference>
<accession>K7FQE4</accession>
<feature type="region of interest" description="Disordered" evidence="3">
    <location>
        <begin position="401"/>
        <end position="439"/>
    </location>
</feature>
<dbReference type="eggNOG" id="KOG4597">
    <property type="taxonomic scope" value="Eukaryota"/>
</dbReference>
<dbReference type="PANTHER" id="PTHR13723:SF144">
    <property type="entry name" value="ADAMTS-LIKE PROTEIN 4"/>
    <property type="match status" value="1"/>
</dbReference>
<dbReference type="OMA" id="SHWEVRT"/>